<dbReference type="RefSeq" id="WP_161348636.1">
    <property type="nucleotide sequence ID" value="NZ_BMGW01000021.1"/>
</dbReference>
<dbReference type="AlphaFoldDB" id="A0A6L8VME4"/>
<dbReference type="GO" id="GO:0016491">
    <property type="term" value="F:oxidoreductase activity"/>
    <property type="evidence" value="ECO:0007669"/>
    <property type="project" value="InterPro"/>
</dbReference>
<dbReference type="SUPFAM" id="SSF51735">
    <property type="entry name" value="NAD(P)-binding Rossmann-fold domains"/>
    <property type="match status" value="1"/>
</dbReference>
<dbReference type="PANTHER" id="PTHR45033">
    <property type="match status" value="1"/>
</dbReference>
<name>A0A6L8VME4_9RHOB</name>
<dbReference type="InterPro" id="IPR036291">
    <property type="entry name" value="NAD(P)-bd_dom_sf"/>
</dbReference>
<organism evidence="2 3">
    <name type="scientific">Frigidibacter albus</name>
    <dbReference type="NCBI Taxonomy" id="1465486"/>
    <lineage>
        <taxon>Bacteria</taxon>
        <taxon>Pseudomonadati</taxon>
        <taxon>Pseudomonadota</taxon>
        <taxon>Alphaproteobacteria</taxon>
        <taxon>Rhodobacterales</taxon>
        <taxon>Paracoccaceae</taxon>
        <taxon>Frigidibacter</taxon>
    </lineage>
</organism>
<dbReference type="Pfam" id="PF08240">
    <property type="entry name" value="ADH_N"/>
    <property type="match status" value="1"/>
</dbReference>
<dbReference type="InterPro" id="IPR020843">
    <property type="entry name" value="ER"/>
</dbReference>
<evidence type="ECO:0000313" key="3">
    <source>
        <dbReference type="Proteomes" id="UP000477083"/>
    </source>
</evidence>
<keyword evidence="3" id="KW-1185">Reference proteome</keyword>
<accession>A0A6L8VME4</accession>
<gene>
    <name evidence="2" type="ORF">GS660_19385</name>
</gene>
<dbReference type="Proteomes" id="UP000477083">
    <property type="component" value="Unassembled WGS sequence"/>
</dbReference>
<evidence type="ECO:0000313" key="2">
    <source>
        <dbReference type="EMBL" id="MZQ91254.1"/>
    </source>
</evidence>
<protein>
    <submittedName>
        <fullName evidence="2">Zinc-binding dehydrogenase</fullName>
    </submittedName>
</protein>
<dbReference type="InterPro" id="IPR011032">
    <property type="entry name" value="GroES-like_sf"/>
</dbReference>
<dbReference type="EMBL" id="WWNR01000021">
    <property type="protein sequence ID" value="MZQ91254.1"/>
    <property type="molecule type" value="Genomic_DNA"/>
</dbReference>
<dbReference type="Pfam" id="PF00107">
    <property type="entry name" value="ADH_zinc_N"/>
    <property type="match status" value="1"/>
</dbReference>
<dbReference type="InterPro" id="IPR052711">
    <property type="entry name" value="Zinc_ADH-like"/>
</dbReference>
<feature type="domain" description="Enoyl reductase (ER)" evidence="1">
    <location>
        <begin position="13"/>
        <end position="321"/>
    </location>
</feature>
<dbReference type="InterPro" id="IPR013149">
    <property type="entry name" value="ADH-like_C"/>
</dbReference>
<dbReference type="Gene3D" id="3.90.180.10">
    <property type="entry name" value="Medium-chain alcohol dehydrogenases, catalytic domain"/>
    <property type="match status" value="1"/>
</dbReference>
<dbReference type="PANTHER" id="PTHR45033:SF3">
    <property type="entry name" value="DEHYDROGENASE, PUTATIVE (AFU_ORTHOLOGUE AFUA_2G13270)-RELATED"/>
    <property type="match status" value="1"/>
</dbReference>
<dbReference type="InterPro" id="IPR013154">
    <property type="entry name" value="ADH-like_N"/>
</dbReference>
<dbReference type="SMART" id="SM00829">
    <property type="entry name" value="PKS_ER"/>
    <property type="match status" value="1"/>
</dbReference>
<comment type="caution">
    <text evidence="2">The sequence shown here is derived from an EMBL/GenBank/DDBJ whole genome shotgun (WGS) entry which is preliminary data.</text>
</comment>
<proteinExistence type="predicted"/>
<evidence type="ECO:0000259" key="1">
    <source>
        <dbReference type="SMART" id="SM00829"/>
    </source>
</evidence>
<sequence>MFAVYAKEANFNDPLASVVVGERPDPIVQEGWVRVKVTHASLNRHDIFTLRGMTSQEEPIPFPMILGNDAAGLLEDGTPVVLYPVMGTESWKGDETIDPHWHVISELVPGTMADCVAVPKRNAVPIPEGLSALNASLLGTAWLTAYRSLFTKSRLMPGQTLLVQGASGGMSTALIQMGRAAGFEVWVTTRNDEGAAIAERLGANRIFRHGDALPRSVDAVVDNIGAATWADSLKAVKRGGVLVINGITTGHTAETDLLRIFVEQIDIRGTIMGTLEEMKAMMQFVIRNNITPEVGAVVPMTEAREAIRKMIEGRTRGKTVFTR</sequence>
<reference evidence="2 3" key="1">
    <citation type="submission" date="2020-01" db="EMBL/GenBank/DDBJ databases">
        <title>Frigidibacter albus SP32T (=CGMCC 1.13995T).</title>
        <authorList>
            <person name="Liao X."/>
        </authorList>
    </citation>
    <scope>NUCLEOTIDE SEQUENCE [LARGE SCALE GENOMIC DNA]</scope>
    <source>
        <strain evidence="2 3">SP32</strain>
    </source>
</reference>
<dbReference type="SUPFAM" id="SSF50129">
    <property type="entry name" value="GroES-like"/>
    <property type="match status" value="1"/>
</dbReference>
<dbReference type="Gene3D" id="3.40.50.720">
    <property type="entry name" value="NAD(P)-binding Rossmann-like Domain"/>
    <property type="match status" value="1"/>
</dbReference>
<dbReference type="OrthoDB" id="9805883at2"/>